<reference evidence="2" key="1">
    <citation type="submission" date="2019-12" db="EMBL/GenBank/DDBJ databases">
        <title>Genome sequencing and annotation of Brassica cretica.</title>
        <authorList>
            <person name="Studholme D.J."/>
            <person name="Sarris P.F."/>
        </authorList>
    </citation>
    <scope>NUCLEOTIDE SEQUENCE</scope>
    <source>
        <strain evidence="2">PFS-102/07</strain>
        <tissue evidence="2">Leaf</tissue>
    </source>
</reference>
<proteinExistence type="predicted"/>
<sequence>MQRRDETDQNQAAAVWERTCFSHPIDRESHPSIDTNHSQSIDINNTTSIDIHPKPKTTVSEKDKSDNQYLTPDEFGIFRDLDGYARAIDGRTLHVSREDIADILQTANGADNLFIHQRNIPEHQQKATKEFYDTDGGIDKNFNQRTRHPTQPSIDVDVPTCQNSGYARDLDGHTIHVHNRDIRRLLERASRDEPSYICLPKHASSFTQTKLVPEIYTKDEINEMFYGVCGEHEKNNKAFQMKHYGVYYPLNDNISWLTTCMEEMKQDIARIQNATDVGRPTSIDNHFHTSTDSLLRTSIDNRIPALVDDNPPHPHSIKSQPDFHTRAQIDQIVEGIYRALESTKERLDGRCDDIYFPMNRSISALTSKIEAIQGELVEIQSYNACRPEASPSIDRRNNKSTNIHQ</sequence>
<name>A0A8S9FIG1_BRACR</name>
<gene>
    <name evidence="2" type="ORF">F2Q70_00029129</name>
</gene>
<feature type="region of interest" description="Disordered" evidence="1">
    <location>
        <begin position="26"/>
        <end position="67"/>
    </location>
</feature>
<dbReference type="AlphaFoldDB" id="A0A8S9FIG1"/>
<organism evidence="2">
    <name type="scientific">Brassica cretica</name>
    <name type="common">Mustard</name>
    <dbReference type="NCBI Taxonomy" id="69181"/>
    <lineage>
        <taxon>Eukaryota</taxon>
        <taxon>Viridiplantae</taxon>
        <taxon>Streptophyta</taxon>
        <taxon>Embryophyta</taxon>
        <taxon>Tracheophyta</taxon>
        <taxon>Spermatophyta</taxon>
        <taxon>Magnoliopsida</taxon>
        <taxon>eudicotyledons</taxon>
        <taxon>Gunneridae</taxon>
        <taxon>Pentapetalae</taxon>
        <taxon>rosids</taxon>
        <taxon>malvids</taxon>
        <taxon>Brassicales</taxon>
        <taxon>Brassicaceae</taxon>
        <taxon>Brassiceae</taxon>
        <taxon>Brassica</taxon>
    </lineage>
</organism>
<evidence type="ECO:0000256" key="1">
    <source>
        <dbReference type="SAM" id="MobiDB-lite"/>
    </source>
</evidence>
<comment type="caution">
    <text evidence="2">The sequence shown here is derived from an EMBL/GenBank/DDBJ whole genome shotgun (WGS) entry which is preliminary data.</text>
</comment>
<accession>A0A8S9FIG1</accession>
<protein>
    <submittedName>
        <fullName evidence="2">Uncharacterized protein</fullName>
    </submittedName>
</protein>
<feature type="compositionally biased region" description="Polar residues" evidence="1">
    <location>
        <begin position="32"/>
        <end position="49"/>
    </location>
</feature>
<dbReference type="EMBL" id="QGKY02002305">
    <property type="protein sequence ID" value="KAF2532854.1"/>
    <property type="molecule type" value="Genomic_DNA"/>
</dbReference>
<evidence type="ECO:0000313" key="2">
    <source>
        <dbReference type="EMBL" id="KAF2532854.1"/>
    </source>
</evidence>